<keyword evidence="3" id="KW-1185">Reference proteome</keyword>
<feature type="domain" description="DUF6795" evidence="1">
    <location>
        <begin position="32"/>
        <end position="136"/>
    </location>
</feature>
<dbReference type="InterPro" id="IPR046474">
    <property type="entry name" value="DUF6795"/>
</dbReference>
<dbReference type="RefSeq" id="WP_169021686.1">
    <property type="nucleotide sequence ID" value="NZ_JABBMT010000076.1"/>
</dbReference>
<name>A0A7Y0HF36_9GAMM</name>
<evidence type="ECO:0000313" key="2">
    <source>
        <dbReference type="EMBL" id="NMM42804.1"/>
    </source>
</evidence>
<evidence type="ECO:0000259" key="1">
    <source>
        <dbReference type="Pfam" id="PF20598"/>
    </source>
</evidence>
<accession>A0A7Y0HF36</accession>
<reference evidence="2" key="1">
    <citation type="submission" date="2020-04" db="EMBL/GenBank/DDBJ databases">
        <title>Genome Sequencing for Pseudoaltermonas arctica.</title>
        <authorList>
            <person name="Elkins N.S."/>
        </authorList>
    </citation>
    <scope>NUCLEOTIDE SEQUENCE [LARGE SCALE GENOMIC DNA]</scope>
    <source>
        <strain evidence="2">NEC-BIFX-2020_0012</strain>
    </source>
</reference>
<gene>
    <name evidence="2" type="ORF">HHO47_18905</name>
</gene>
<dbReference type="Proteomes" id="UP000570493">
    <property type="component" value="Unassembled WGS sequence"/>
</dbReference>
<dbReference type="Pfam" id="PF20598">
    <property type="entry name" value="DUF6795"/>
    <property type="match status" value="1"/>
</dbReference>
<dbReference type="EMBL" id="JABBMT010000076">
    <property type="protein sequence ID" value="NMM42804.1"/>
    <property type="molecule type" value="Genomic_DNA"/>
</dbReference>
<protein>
    <recommendedName>
        <fullName evidence="1">DUF6795 domain-containing protein</fullName>
    </recommendedName>
</protein>
<sequence>MSLIDKLQSFSVKIQPFLDKFGAYKVHLCPEVKGRLTNNGKPIDCQLISRSLNFSDGKARKDFTYTDHNGNFTFPEITIRSDQPGIPFAEIFTNQYITSSYNNHKFIIWRSTLTDIHPRHEITNKLSTLNADITDEQVCFNFKNTLHPHAPFRASSIARWETDFNIITSNYLSDLIDNVTEK</sequence>
<organism evidence="2 3">
    <name type="scientific">Pseudoalteromonas arctica</name>
    <dbReference type="NCBI Taxonomy" id="394751"/>
    <lineage>
        <taxon>Bacteria</taxon>
        <taxon>Pseudomonadati</taxon>
        <taxon>Pseudomonadota</taxon>
        <taxon>Gammaproteobacteria</taxon>
        <taxon>Alteromonadales</taxon>
        <taxon>Pseudoalteromonadaceae</taxon>
        <taxon>Pseudoalteromonas</taxon>
    </lineage>
</organism>
<proteinExistence type="predicted"/>
<comment type="caution">
    <text evidence="2">The sequence shown here is derived from an EMBL/GenBank/DDBJ whole genome shotgun (WGS) entry which is preliminary data.</text>
</comment>
<dbReference type="AlphaFoldDB" id="A0A7Y0HF36"/>
<evidence type="ECO:0000313" key="3">
    <source>
        <dbReference type="Proteomes" id="UP000570493"/>
    </source>
</evidence>